<dbReference type="Proteomes" id="UP000289738">
    <property type="component" value="Chromosome B10"/>
</dbReference>
<name>A0A444X0I5_ARAHY</name>
<comment type="caution">
    <text evidence="1">The sequence shown here is derived from an EMBL/GenBank/DDBJ whole genome shotgun (WGS) entry which is preliminary data.</text>
</comment>
<gene>
    <name evidence="1" type="ORF">Ahy_B10g101868</name>
</gene>
<evidence type="ECO:0000313" key="1">
    <source>
        <dbReference type="EMBL" id="RYQ83224.1"/>
    </source>
</evidence>
<protein>
    <submittedName>
        <fullName evidence="1">Uncharacterized protein</fullName>
    </submittedName>
</protein>
<sequence length="170" mass="19589">MINAASSDYQLNQDELDYCFDLNKVDKFFVMLMSSLCQREGKWKLNISPTQKTNLSAGLICSTIIYIHILKDVGVWVILKVVLLISHPCCPNHAKMLKQHSTIENNDEVGIRPSKTYQSFVTATGDHRELSFIEKDVRNYITREVCNVFELDGAKEFGKYLLRMKEKNHI</sequence>
<evidence type="ECO:0000313" key="2">
    <source>
        <dbReference type="Proteomes" id="UP000289738"/>
    </source>
</evidence>
<dbReference type="EMBL" id="SDMP01000020">
    <property type="protein sequence ID" value="RYQ83224.1"/>
    <property type="molecule type" value="Genomic_DNA"/>
</dbReference>
<proteinExistence type="predicted"/>
<dbReference type="PANTHER" id="PTHR47718">
    <property type="entry name" value="OS01G0519700 PROTEIN"/>
    <property type="match status" value="1"/>
</dbReference>
<keyword evidence="2" id="KW-1185">Reference proteome</keyword>
<reference evidence="1 2" key="1">
    <citation type="submission" date="2019-01" db="EMBL/GenBank/DDBJ databases">
        <title>Sequencing of cultivated peanut Arachis hypogaea provides insights into genome evolution and oil improvement.</title>
        <authorList>
            <person name="Chen X."/>
        </authorList>
    </citation>
    <scope>NUCLEOTIDE SEQUENCE [LARGE SCALE GENOMIC DNA]</scope>
    <source>
        <strain evidence="2">cv. Fuhuasheng</strain>
        <tissue evidence="1">Leaves</tissue>
    </source>
</reference>
<accession>A0A444X0I5</accession>
<organism evidence="1 2">
    <name type="scientific">Arachis hypogaea</name>
    <name type="common">Peanut</name>
    <dbReference type="NCBI Taxonomy" id="3818"/>
    <lineage>
        <taxon>Eukaryota</taxon>
        <taxon>Viridiplantae</taxon>
        <taxon>Streptophyta</taxon>
        <taxon>Embryophyta</taxon>
        <taxon>Tracheophyta</taxon>
        <taxon>Spermatophyta</taxon>
        <taxon>Magnoliopsida</taxon>
        <taxon>eudicotyledons</taxon>
        <taxon>Gunneridae</taxon>
        <taxon>Pentapetalae</taxon>
        <taxon>rosids</taxon>
        <taxon>fabids</taxon>
        <taxon>Fabales</taxon>
        <taxon>Fabaceae</taxon>
        <taxon>Papilionoideae</taxon>
        <taxon>50 kb inversion clade</taxon>
        <taxon>dalbergioids sensu lato</taxon>
        <taxon>Dalbergieae</taxon>
        <taxon>Pterocarpus clade</taxon>
        <taxon>Arachis</taxon>
    </lineage>
</organism>
<dbReference type="PANTHER" id="PTHR47718:SF13">
    <property type="entry name" value="OS09G0290500 PROTEIN"/>
    <property type="match status" value="1"/>
</dbReference>
<dbReference type="AlphaFoldDB" id="A0A444X0I5"/>